<dbReference type="InterPro" id="IPR012337">
    <property type="entry name" value="RNaseH-like_sf"/>
</dbReference>
<dbReference type="PANTHER" id="PTHR47074">
    <property type="entry name" value="BNAC02G40300D PROTEIN"/>
    <property type="match status" value="1"/>
</dbReference>
<keyword evidence="2" id="KW-1185">Reference proteome</keyword>
<dbReference type="InterPro" id="IPR036397">
    <property type="entry name" value="RNaseH_sf"/>
</dbReference>
<dbReference type="InterPro" id="IPR052929">
    <property type="entry name" value="RNase_H-like_EbsB-rel"/>
</dbReference>
<dbReference type="RefSeq" id="XP_071912225.1">
    <property type="nucleotide sequence ID" value="XM_072056124.1"/>
</dbReference>
<evidence type="ECO:0000313" key="2">
    <source>
        <dbReference type="Proteomes" id="UP001652660"/>
    </source>
</evidence>
<dbReference type="InterPro" id="IPR044730">
    <property type="entry name" value="RNase_H-like_dom_plant"/>
</dbReference>
<feature type="domain" description="RNase H type-1" evidence="1">
    <location>
        <begin position="51"/>
        <end position="161"/>
    </location>
</feature>
<evidence type="ECO:0000313" key="3">
    <source>
        <dbReference type="RefSeq" id="XP_071912225.1"/>
    </source>
</evidence>
<dbReference type="SUPFAM" id="SSF53098">
    <property type="entry name" value="Ribonuclease H-like"/>
    <property type="match status" value="1"/>
</dbReference>
<organism evidence="2 3">
    <name type="scientific">Coffea arabica</name>
    <name type="common">Arabian coffee</name>
    <dbReference type="NCBI Taxonomy" id="13443"/>
    <lineage>
        <taxon>Eukaryota</taxon>
        <taxon>Viridiplantae</taxon>
        <taxon>Streptophyta</taxon>
        <taxon>Embryophyta</taxon>
        <taxon>Tracheophyta</taxon>
        <taxon>Spermatophyta</taxon>
        <taxon>Magnoliopsida</taxon>
        <taxon>eudicotyledons</taxon>
        <taxon>Gunneridae</taxon>
        <taxon>Pentapetalae</taxon>
        <taxon>asterids</taxon>
        <taxon>lamiids</taxon>
        <taxon>Gentianales</taxon>
        <taxon>Rubiaceae</taxon>
        <taxon>Ixoroideae</taxon>
        <taxon>Gardenieae complex</taxon>
        <taxon>Bertiereae - Coffeeae clade</taxon>
        <taxon>Coffeeae</taxon>
        <taxon>Coffea</taxon>
    </lineage>
</organism>
<dbReference type="CDD" id="cd06222">
    <property type="entry name" value="RNase_H_like"/>
    <property type="match status" value="1"/>
</dbReference>
<dbReference type="Gene3D" id="3.30.420.10">
    <property type="entry name" value="Ribonuclease H-like superfamily/Ribonuclease H"/>
    <property type="match status" value="1"/>
</dbReference>
<protein>
    <recommendedName>
        <fullName evidence="1">RNase H type-1 domain-containing protein</fullName>
    </recommendedName>
</protein>
<dbReference type="Proteomes" id="UP001652660">
    <property type="component" value="Chromosome 6e"/>
</dbReference>
<dbReference type="Pfam" id="PF13456">
    <property type="entry name" value="RVT_3"/>
    <property type="match status" value="1"/>
</dbReference>
<evidence type="ECO:0000259" key="1">
    <source>
        <dbReference type="Pfam" id="PF13456"/>
    </source>
</evidence>
<name>A0ABM4UY57_COFAR</name>
<dbReference type="PANTHER" id="PTHR47074:SF11">
    <property type="entry name" value="REVERSE TRANSCRIPTASE-LIKE PROTEIN"/>
    <property type="match status" value="1"/>
</dbReference>
<gene>
    <name evidence="3" type="primary">LOC140009801</name>
</gene>
<dbReference type="GeneID" id="140009801"/>
<sequence>MPNGSGKQAMTEWVEFQKIKEKEKESEAEVQQEKWKYGKWSAPRKGWIKLNTDAALNQRARRAGWGIVARDWRGKLVASWACPSFTCTEPKLEEALAIRTAMVKATVEGWEKVIIETNCKTVVDKLENDAEDAVISTVLQDIKLLKYSFDECCFSFIRRKQLCESQVSKICSLLERCN</sequence>
<reference evidence="3" key="1">
    <citation type="submission" date="2025-08" db="UniProtKB">
        <authorList>
            <consortium name="RefSeq"/>
        </authorList>
    </citation>
    <scope>IDENTIFICATION</scope>
    <source>
        <tissue evidence="3">Leaves</tissue>
    </source>
</reference>
<accession>A0ABM4UY57</accession>
<dbReference type="InterPro" id="IPR002156">
    <property type="entry name" value="RNaseH_domain"/>
</dbReference>
<proteinExistence type="predicted"/>